<evidence type="ECO:0000313" key="3">
    <source>
        <dbReference type="Proteomes" id="UP000790347"/>
    </source>
</evidence>
<keyword evidence="1" id="KW-1133">Transmembrane helix</keyword>
<organism evidence="2 3">
    <name type="scientific">Dermatophagoides farinae</name>
    <name type="common">American house dust mite</name>
    <dbReference type="NCBI Taxonomy" id="6954"/>
    <lineage>
        <taxon>Eukaryota</taxon>
        <taxon>Metazoa</taxon>
        <taxon>Ecdysozoa</taxon>
        <taxon>Arthropoda</taxon>
        <taxon>Chelicerata</taxon>
        <taxon>Arachnida</taxon>
        <taxon>Acari</taxon>
        <taxon>Acariformes</taxon>
        <taxon>Sarcoptiformes</taxon>
        <taxon>Astigmata</taxon>
        <taxon>Psoroptidia</taxon>
        <taxon>Analgoidea</taxon>
        <taxon>Pyroglyphidae</taxon>
        <taxon>Dermatophagoidinae</taxon>
        <taxon>Dermatophagoides</taxon>
    </lineage>
</organism>
<feature type="transmembrane region" description="Helical" evidence="1">
    <location>
        <begin position="26"/>
        <end position="47"/>
    </location>
</feature>
<accession>A0A922I5U6</accession>
<evidence type="ECO:0000256" key="1">
    <source>
        <dbReference type="SAM" id="Phobius"/>
    </source>
</evidence>
<dbReference type="AlphaFoldDB" id="A0A922I5U6"/>
<keyword evidence="3" id="KW-1185">Reference proteome</keyword>
<dbReference type="EMBL" id="ASGP02000002">
    <property type="protein sequence ID" value="KAH9521181.1"/>
    <property type="molecule type" value="Genomic_DNA"/>
</dbReference>
<reference evidence="2" key="1">
    <citation type="submission" date="2013-05" db="EMBL/GenBank/DDBJ databases">
        <authorList>
            <person name="Yim A.K.Y."/>
            <person name="Chan T.F."/>
            <person name="Ji K.M."/>
            <person name="Liu X.Y."/>
            <person name="Zhou J.W."/>
            <person name="Li R.Q."/>
            <person name="Yang K.Y."/>
            <person name="Li J."/>
            <person name="Li M."/>
            <person name="Law P.T.W."/>
            <person name="Wu Y.L."/>
            <person name="Cai Z.L."/>
            <person name="Qin H."/>
            <person name="Bao Y."/>
            <person name="Leung R.K.K."/>
            <person name="Ng P.K.S."/>
            <person name="Zou J."/>
            <person name="Zhong X.J."/>
            <person name="Ran P.X."/>
            <person name="Zhong N.S."/>
            <person name="Liu Z.G."/>
            <person name="Tsui S.K.W."/>
        </authorList>
    </citation>
    <scope>NUCLEOTIDE SEQUENCE</scope>
    <source>
        <strain evidence="2">Derf</strain>
        <tissue evidence="2">Whole organism</tissue>
    </source>
</reference>
<sequence length="60" mass="6663">MMVRCVFGDAAAAAAVGYIMKKEIKVCFKLLVMIISISCFGRLPSVLNLRFDLSKPFLHV</sequence>
<gene>
    <name evidence="2" type="ORF">DERF_004854</name>
</gene>
<keyword evidence="1" id="KW-0472">Membrane</keyword>
<name>A0A922I5U6_DERFA</name>
<protein>
    <submittedName>
        <fullName evidence="2">Uncharacterized protein</fullName>
    </submittedName>
</protein>
<reference evidence="2" key="2">
    <citation type="journal article" date="2022" name="Res Sq">
        <title>Comparative Genomics Reveals Insights into the Divergent Evolution of Astigmatic Mites and Household Pest Adaptations.</title>
        <authorList>
            <person name="Xiong Q."/>
            <person name="Wan A.T.-Y."/>
            <person name="Liu X.-Y."/>
            <person name="Fung C.S.-H."/>
            <person name="Xiao X."/>
            <person name="Malainual N."/>
            <person name="Hou J."/>
            <person name="Wang L."/>
            <person name="Wang M."/>
            <person name="Yang K."/>
            <person name="Cui Y."/>
            <person name="Leung E."/>
            <person name="Nong W."/>
            <person name="Shin S.-K."/>
            <person name="Au S."/>
            <person name="Jeong K.Y."/>
            <person name="Chew F.T."/>
            <person name="Hui J."/>
            <person name="Leung T.F."/>
            <person name="Tungtrongchitr A."/>
            <person name="Zhong N."/>
            <person name="Liu Z."/>
            <person name="Tsui S."/>
        </authorList>
    </citation>
    <scope>NUCLEOTIDE SEQUENCE</scope>
    <source>
        <strain evidence="2">Derf</strain>
        <tissue evidence="2">Whole organism</tissue>
    </source>
</reference>
<keyword evidence="1" id="KW-0812">Transmembrane</keyword>
<proteinExistence type="predicted"/>
<dbReference type="Proteomes" id="UP000790347">
    <property type="component" value="Unassembled WGS sequence"/>
</dbReference>
<comment type="caution">
    <text evidence="2">The sequence shown here is derived from an EMBL/GenBank/DDBJ whole genome shotgun (WGS) entry which is preliminary data.</text>
</comment>
<evidence type="ECO:0000313" key="2">
    <source>
        <dbReference type="EMBL" id="KAH9521181.1"/>
    </source>
</evidence>